<keyword evidence="3" id="KW-0547">Nucleotide-binding</keyword>
<dbReference type="GO" id="GO:0005524">
    <property type="term" value="F:ATP binding"/>
    <property type="evidence" value="ECO:0007669"/>
    <property type="project" value="UniProtKB-KW"/>
</dbReference>
<protein>
    <submittedName>
        <fullName evidence="6">NitT/TauT family transport system ATP-binding protein</fullName>
    </submittedName>
</protein>
<evidence type="ECO:0000259" key="5">
    <source>
        <dbReference type="PROSITE" id="PS50893"/>
    </source>
</evidence>
<dbReference type="InterPro" id="IPR003593">
    <property type="entry name" value="AAA+_ATPase"/>
</dbReference>
<evidence type="ECO:0000313" key="7">
    <source>
        <dbReference type="Proteomes" id="UP000192936"/>
    </source>
</evidence>
<evidence type="ECO:0000313" key="6">
    <source>
        <dbReference type="EMBL" id="SMF89273.1"/>
    </source>
</evidence>
<dbReference type="AlphaFoldDB" id="A0A1X7HNU6"/>
<dbReference type="PROSITE" id="PS00211">
    <property type="entry name" value="ABC_TRANSPORTER_1"/>
    <property type="match status" value="1"/>
</dbReference>
<dbReference type="CDD" id="cd03293">
    <property type="entry name" value="ABC_NrtD_SsuB_transporters"/>
    <property type="match status" value="1"/>
</dbReference>
<dbReference type="InterPro" id="IPR027417">
    <property type="entry name" value="P-loop_NTPase"/>
</dbReference>
<dbReference type="OrthoDB" id="8016555at2"/>
<feature type="domain" description="ABC transporter" evidence="5">
    <location>
        <begin position="4"/>
        <end position="237"/>
    </location>
</feature>
<accession>A0A1X7HNU6</accession>
<sequence length="273" mass="30282">MASIELKNITKVFRDAKRKRDLLAIDDVSLSVEPNQFLCLLGSSGCGKSTLLNMIAGFEKPTGGSVTVGGKPVDGPGADRGMVFQQANLMPWLPVWENVAFHLRLKGWRKADRRAAAQEYIDMVGLRGFENHFPAELSGGMSQRVGIARALLLNPQVILMDEPFAALDAQTKMDMQEELVAIWQKQRCTIVFVTHSVDEALVLGTQVAVLTSRPGRVRELIDLDLPRPRDITSQQFNDHKRHILNLIREEGMQQRREAKAEVTAEASRQGAAA</sequence>
<keyword evidence="4 6" id="KW-0067">ATP-binding</keyword>
<organism evidence="6 7">
    <name type="scientific">Azospirillum oryzae</name>
    <dbReference type="NCBI Taxonomy" id="286727"/>
    <lineage>
        <taxon>Bacteria</taxon>
        <taxon>Pseudomonadati</taxon>
        <taxon>Pseudomonadota</taxon>
        <taxon>Alphaproteobacteria</taxon>
        <taxon>Rhodospirillales</taxon>
        <taxon>Azospirillaceae</taxon>
        <taxon>Azospirillum</taxon>
    </lineage>
</organism>
<evidence type="ECO:0000256" key="1">
    <source>
        <dbReference type="ARBA" id="ARBA00005417"/>
    </source>
</evidence>
<dbReference type="InterPro" id="IPR050166">
    <property type="entry name" value="ABC_transporter_ATP-bind"/>
</dbReference>
<reference evidence="6 7" key="1">
    <citation type="submission" date="2017-04" db="EMBL/GenBank/DDBJ databases">
        <authorList>
            <person name="Afonso C.L."/>
            <person name="Miller P.J."/>
            <person name="Scott M.A."/>
            <person name="Spackman E."/>
            <person name="Goraichik I."/>
            <person name="Dimitrov K.M."/>
            <person name="Suarez D.L."/>
            <person name="Swayne D.E."/>
        </authorList>
    </citation>
    <scope>NUCLEOTIDE SEQUENCE [LARGE SCALE GENOMIC DNA]</scope>
    <source>
        <strain evidence="6 7">A2P</strain>
    </source>
</reference>
<proteinExistence type="inferred from homology"/>
<dbReference type="SUPFAM" id="SSF52540">
    <property type="entry name" value="P-loop containing nucleoside triphosphate hydrolases"/>
    <property type="match status" value="1"/>
</dbReference>
<dbReference type="EMBL" id="FXAK01000009">
    <property type="protein sequence ID" value="SMF89273.1"/>
    <property type="molecule type" value="Genomic_DNA"/>
</dbReference>
<evidence type="ECO:0000256" key="2">
    <source>
        <dbReference type="ARBA" id="ARBA00022448"/>
    </source>
</evidence>
<dbReference type="PANTHER" id="PTHR42788:SF13">
    <property type="entry name" value="ALIPHATIC SULFONATES IMPORT ATP-BINDING PROTEIN SSUB"/>
    <property type="match status" value="1"/>
</dbReference>
<dbReference type="InterPro" id="IPR003439">
    <property type="entry name" value="ABC_transporter-like_ATP-bd"/>
</dbReference>
<dbReference type="STRING" id="286727.SAMN02982917_6669"/>
<dbReference type="GO" id="GO:0016887">
    <property type="term" value="F:ATP hydrolysis activity"/>
    <property type="evidence" value="ECO:0007669"/>
    <property type="project" value="InterPro"/>
</dbReference>
<keyword evidence="2" id="KW-0813">Transport</keyword>
<dbReference type="Proteomes" id="UP000192936">
    <property type="component" value="Unassembled WGS sequence"/>
</dbReference>
<comment type="similarity">
    <text evidence="1">Belongs to the ABC transporter superfamily.</text>
</comment>
<dbReference type="RefSeq" id="WP_085091490.1">
    <property type="nucleotide sequence ID" value="NZ_FXAK01000009.1"/>
</dbReference>
<dbReference type="Gene3D" id="3.40.50.300">
    <property type="entry name" value="P-loop containing nucleotide triphosphate hydrolases"/>
    <property type="match status" value="1"/>
</dbReference>
<dbReference type="Pfam" id="PF00005">
    <property type="entry name" value="ABC_tran"/>
    <property type="match status" value="1"/>
</dbReference>
<dbReference type="InterPro" id="IPR017871">
    <property type="entry name" value="ABC_transporter-like_CS"/>
</dbReference>
<evidence type="ECO:0000256" key="3">
    <source>
        <dbReference type="ARBA" id="ARBA00022741"/>
    </source>
</evidence>
<evidence type="ECO:0000256" key="4">
    <source>
        <dbReference type="ARBA" id="ARBA00022840"/>
    </source>
</evidence>
<dbReference type="SMART" id="SM00382">
    <property type="entry name" value="AAA"/>
    <property type="match status" value="1"/>
</dbReference>
<dbReference type="PROSITE" id="PS50893">
    <property type="entry name" value="ABC_TRANSPORTER_2"/>
    <property type="match status" value="1"/>
</dbReference>
<name>A0A1X7HNU6_9PROT</name>
<dbReference type="PANTHER" id="PTHR42788">
    <property type="entry name" value="TAURINE IMPORT ATP-BINDING PROTEIN-RELATED"/>
    <property type="match status" value="1"/>
</dbReference>
<gene>
    <name evidence="6" type="ORF">SAMN02982917_6669</name>
</gene>